<reference evidence="4" key="1">
    <citation type="journal article" date="2014" name="Int. J. Syst. Evol. Microbiol.">
        <title>Complete genome sequence of Corynebacterium casei LMG S-19264T (=DSM 44701T), isolated from a smear-ripened cheese.</title>
        <authorList>
            <consortium name="US DOE Joint Genome Institute (JGI-PGF)"/>
            <person name="Walter F."/>
            <person name="Albersmeier A."/>
            <person name="Kalinowski J."/>
            <person name="Ruckert C."/>
        </authorList>
    </citation>
    <scope>NUCLEOTIDE SEQUENCE</scope>
    <source>
        <strain evidence="4">VKM Ac-1401</strain>
    </source>
</reference>
<feature type="transmembrane region" description="Helical" evidence="2">
    <location>
        <begin position="254"/>
        <end position="274"/>
    </location>
</feature>
<dbReference type="EMBL" id="BSEN01000006">
    <property type="protein sequence ID" value="GLJ76368.1"/>
    <property type="molecule type" value="Genomic_DNA"/>
</dbReference>
<gene>
    <name evidence="4" type="ORF">GCM10017584_19420</name>
</gene>
<evidence type="ECO:0000313" key="4">
    <source>
        <dbReference type="EMBL" id="GLJ76368.1"/>
    </source>
</evidence>
<dbReference type="Pfam" id="PF01757">
    <property type="entry name" value="Acyl_transf_3"/>
    <property type="match status" value="1"/>
</dbReference>
<dbReference type="InterPro" id="IPR002656">
    <property type="entry name" value="Acyl_transf_3_dom"/>
</dbReference>
<organism evidence="4 5">
    <name type="scientific">Leifsonia poae</name>
    <dbReference type="NCBI Taxonomy" id="110933"/>
    <lineage>
        <taxon>Bacteria</taxon>
        <taxon>Bacillati</taxon>
        <taxon>Actinomycetota</taxon>
        <taxon>Actinomycetes</taxon>
        <taxon>Micrococcales</taxon>
        <taxon>Microbacteriaceae</taxon>
        <taxon>Leifsonia</taxon>
    </lineage>
</organism>
<feature type="compositionally biased region" description="Polar residues" evidence="1">
    <location>
        <begin position="406"/>
        <end position="415"/>
    </location>
</feature>
<feature type="transmembrane region" description="Helical" evidence="2">
    <location>
        <begin position="92"/>
        <end position="112"/>
    </location>
</feature>
<feature type="region of interest" description="Disordered" evidence="1">
    <location>
        <begin position="389"/>
        <end position="415"/>
    </location>
</feature>
<accession>A0A9W6HA89</accession>
<dbReference type="AlphaFoldDB" id="A0A9W6HA89"/>
<feature type="transmembrane region" description="Helical" evidence="2">
    <location>
        <begin position="133"/>
        <end position="152"/>
    </location>
</feature>
<keyword evidence="5" id="KW-1185">Reference proteome</keyword>
<keyword evidence="2" id="KW-0472">Membrane</keyword>
<feature type="transmembrane region" description="Helical" evidence="2">
    <location>
        <begin position="172"/>
        <end position="190"/>
    </location>
</feature>
<name>A0A9W6HA89_9MICO</name>
<feature type="transmembrane region" description="Helical" evidence="2">
    <location>
        <begin position="328"/>
        <end position="346"/>
    </location>
</feature>
<dbReference type="Proteomes" id="UP001142372">
    <property type="component" value="Unassembled WGS sequence"/>
</dbReference>
<feature type="transmembrane region" description="Helical" evidence="2">
    <location>
        <begin position="52"/>
        <end position="72"/>
    </location>
</feature>
<keyword evidence="2" id="KW-1133">Transmembrane helix</keyword>
<feature type="region of interest" description="Disordered" evidence="1">
    <location>
        <begin position="11"/>
        <end position="41"/>
    </location>
</feature>
<comment type="caution">
    <text evidence="4">The sequence shown here is derived from an EMBL/GenBank/DDBJ whole genome shotgun (WGS) entry which is preliminary data.</text>
</comment>
<evidence type="ECO:0000256" key="1">
    <source>
        <dbReference type="SAM" id="MobiDB-lite"/>
    </source>
</evidence>
<feature type="transmembrane region" description="Helical" evidence="2">
    <location>
        <begin position="366"/>
        <end position="382"/>
    </location>
</feature>
<feature type="domain" description="Acyltransferase 3" evidence="3">
    <location>
        <begin position="47"/>
        <end position="383"/>
    </location>
</feature>
<feature type="transmembrane region" description="Helical" evidence="2">
    <location>
        <begin position="286"/>
        <end position="307"/>
    </location>
</feature>
<sequence length="480" mass="49943">MSTAILPEAAPSIRGAGPSARGAGPSARVATTGSRPAGPAGTRDVTVDIARAWCLTVVVGLHALMVGVSVGVGGPVLANALEHWAWLAPFTWLAQIMPLFVVLGGFSSFTHWGRMRERGVGAGEYVALRMRRLVVPAVTAVGAVVVALAALTLGGVPHDIVATAGFRLSQPLWFLGVYILCTAFVPALYAAHRRAPLATVAALTALVIAVDVVRSSTGITAVGFANLLFVWLLVQQLGFWLASGRVSGLSRPTLSGVAVGSLTVLFVLAATGVYSFDMLANLNPPTLALVLLGLAQLAVFELVRPALQRLAGIRMLLRAVSAMNARAMTIYLWHMLVLIALAALLLLSGARLPVPLMVDWWMTRPLWLAAVAVSVAAVVAIARRSEAGRPRAGRPRAGRTAAGQTVAVSTGTPASPGSLSVRPFLAAAAASGGVLIILVTGYSLAGGVAGLALLLAATRMVRFCPEQNRRMPWAVRERTA</sequence>
<feature type="transmembrane region" description="Helical" evidence="2">
    <location>
        <begin position="219"/>
        <end position="242"/>
    </location>
</feature>
<evidence type="ECO:0000313" key="5">
    <source>
        <dbReference type="Proteomes" id="UP001142372"/>
    </source>
</evidence>
<feature type="compositionally biased region" description="Low complexity" evidence="1">
    <location>
        <begin position="14"/>
        <end position="28"/>
    </location>
</feature>
<reference evidence="4" key="2">
    <citation type="submission" date="2023-01" db="EMBL/GenBank/DDBJ databases">
        <authorList>
            <person name="Sun Q."/>
            <person name="Evtushenko L."/>
        </authorList>
    </citation>
    <scope>NUCLEOTIDE SEQUENCE</scope>
    <source>
        <strain evidence="4">VKM Ac-1401</strain>
    </source>
</reference>
<dbReference type="GO" id="GO:0016747">
    <property type="term" value="F:acyltransferase activity, transferring groups other than amino-acyl groups"/>
    <property type="evidence" value="ECO:0007669"/>
    <property type="project" value="InterPro"/>
</dbReference>
<protein>
    <recommendedName>
        <fullName evidence="3">Acyltransferase 3 domain-containing protein</fullName>
    </recommendedName>
</protein>
<proteinExistence type="predicted"/>
<feature type="transmembrane region" description="Helical" evidence="2">
    <location>
        <begin position="197"/>
        <end position="213"/>
    </location>
</feature>
<evidence type="ECO:0000259" key="3">
    <source>
        <dbReference type="Pfam" id="PF01757"/>
    </source>
</evidence>
<keyword evidence="2" id="KW-0812">Transmembrane</keyword>
<evidence type="ECO:0000256" key="2">
    <source>
        <dbReference type="SAM" id="Phobius"/>
    </source>
</evidence>
<dbReference type="RefSeq" id="WP_271177023.1">
    <property type="nucleotide sequence ID" value="NZ_BAAAJO010000005.1"/>
</dbReference>